<dbReference type="Proteomes" id="UP000245119">
    <property type="component" value="Linkage Group LG8"/>
</dbReference>
<evidence type="ECO:0000256" key="10">
    <source>
        <dbReference type="SAM" id="SignalP"/>
    </source>
</evidence>
<evidence type="ECO:0000256" key="4">
    <source>
        <dbReference type="ARBA" id="ARBA00023034"/>
    </source>
</evidence>
<keyword evidence="12" id="KW-1185">Reference proteome</keyword>
<feature type="region of interest" description="Disordered" evidence="8">
    <location>
        <begin position="403"/>
        <end position="423"/>
    </location>
</feature>
<evidence type="ECO:0000313" key="12">
    <source>
        <dbReference type="Proteomes" id="UP000245119"/>
    </source>
</evidence>
<name>A0A2T7NZY9_POMCA</name>
<dbReference type="OrthoDB" id="248903at2759"/>
<feature type="coiled-coil region" evidence="7">
    <location>
        <begin position="645"/>
        <end position="672"/>
    </location>
</feature>
<feature type="transmembrane region" description="Helical" evidence="9">
    <location>
        <begin position="736"/>
        <end position="756"/>
    </location>
</feature>
<feature type="compositionally biased region" description="Polar residues" evidence="8">
    <location>
        <begin position="185"/>
        <end position="194"/>
    </location>
</feature>
<evidence type="ECO:0000256" key="3">
    <source>
        <dbReference type="ARBA" id="ARBA00022989"/>
    </source>
</evidence>
<keyword evidence="3 9" id="KW-1133">Transmembrane helix</keyword>
<protein>
    <submittedName>
        <fullName evidence="11">Uncharacterized protein</fullName>
    </submittedName>
</protein>
<feature type="coiled-coil region" evidence="7">
    <location>
        <begin position="508"/>
        <end position="613"/>
    </location>
</feature>
<gene>
    <name evidence="11" type="ORF">C0Q70_14422</name>
</gene>
<evidence type="ECO:0000256" key="2">
    <source>
        <dbReference type="ARBA" id="ARBA00022692"/>
    </source>
</evidence>
<evidence type="ECO:0000256" key="7">
    <source>
        <dbReference type="SAM" id="Coils"/>
    </source>
</evidence>
<dbReference type="AlphaFoldDB" id="A0A2T7NZY9"/>
<dbReference type="Pfam" id="PF09787">
    <property type="entry name" value="Golgin_A5"/>
    <property type="match status" value="1"/>
</dbReference>
<keyword evidence="4" id="KW-0333">Golgi apparatus</keyword>
<comment type="subcellular location">
    <subcellularLocation>
        <location evidence="1">Golgi apparatus membrane</location>
        <topology evidence="1">Single-pass type IV membrane protein</topology>
    </subcellularLocation>
</comment>
<dbReference type="STRING" id="400727.A0A2T7NZY9"/>
<dbReference type="PANTHER" id="PTHR13815">
    <property type="entry name" value="GOLGIN-84"/>
    <property type="match status" value="1"/>
</dbReference>
<reference evidence="11 12" key="1">
    <citation type="submission" date="2018-04" db="EMBL/GenBank/DDBJ databases">
        <title>The genome of golden apple snail Pomacea canaliculata provides insight into stress tolerance and invasive adaptation.</title>
        <authorList>
            <person name="Liu C."/>
            <person name="Liu B."/>
            <person name="Ren Y."/>
            <person name="Zhang Y."/>
            <person name="Wang H."/>
            <person name="Li S."/>
            <person name="Jiang F."/>
            <person name="Yin L."/>
            <person name="Zhang G."/>
            <person name="Qian W."/>
            <person name="Fan W."/>
        </authorList>
    </citation>
    <scope>NUCLEOTIDE SEQUENCE [LARGE SCALE GENOMIC DNA]</scope>
    <source>
        <strain evidence="11">SZHN2017</strain>
        <tissue evidence="11">Muscle</tissue>
    </source>
</reference>
<keyword evidence="6 9" id="KW-0472">Membrane</keyword>
<accession>A0A2T7NZY9</accession>
<feature type="region of interest" description="Disordered" evidence="8">
    <location>
        <begin position="244"/>
        <end position="263"/>
    </location>
</feature>
<feature type="compositionally biased region" description="Polar residues" evidence="8">
    <location>
        <begin position="117"/>
        <end position="126"/>
    </location>
</feature>
<feature type="region of interest" description="Disordered" evidence="8">
    <location>
        <begin position="96"/>
        <end position="194"/>
    </location>
</feature>
<comment type="caution">
    <text evidence="11">The sequence shown here is derived from an EMBL/GenBank/DDBJ whole genome shotgun (WGS) entry which is preliminary data.</text>
</comment>
<feature type="compositionally biased region" description="Low complexity" evidence="8">
    <location>
        <begin position="159"/>
        <end position="171"/>
    </location>
</feature>
<keyword evidence="2 9" id="KW-0812">Transmembrane</keyword>
<dbReference type="GO" id="GO:0031985">
    <property type="term" value="C:Golgi cisterna"/>
    <property type="evidence" value="ECO:0007669"/>
    <property type="project" value="TreeGrafter"/>
</dbReference>
<evidence type="ECO:0000256" key="6">
    <source>
        <dbReference type="ARBA" id="ARBA00023136"/>
    </source>
</evidence>
<evidence type="ECO:0000256" key="9">
    <source>
        <dbReference type="SAM" id="Phobius"/>
    </source>
</evidence>
<feature type="chain" id="PRO_5015493980" evidence="10">
    <location>
        <begin position="33"/>
        <end position="770"/>
    </location>
</feature>
<dbReference type="GO" id="GO:0007030">
    <property type="term" value="P:Golgi organization"/>
    <property type="evidence" value="ECO:0007669"/>
    <property type="project" value="InterPro"/>
</dbReference>
<feature type="signal peptide" evidence="10">
    <location>
        <begin position="1"/>
        <end position="32"/>
    </location>
</feature>
<keyword evidence="5 7" id="KW-0175">Coiled coil</keyword>
<dbReference type="GO" id="GO:0000301">
    <property type="term" value="P:retrograde transport, vesicle recycling within Golgi"/>
    <property type="evidence" value="ECO:0007669"/>
    <property type="project" value="TreeGrafter"/>
</dbReference>
<dbReference type="GO" id="GO:0000139">
    <property type="term" value="C:Golgi membrane"/>
    <property type="evidence" value="ECO:0007669"/>
    <property type="project" value="UniProtKB-SubCell"/>
</dbReference>
<evidence type="ECO:0000256" key="8">
    <source>
        <dbReference type="SAM" id="MobiDB-lite"/>
    </source>
</evidence>
<keyword evidence="10" id="KW-0732">Signal</keyword>
<sequence length="770" mass="86993">MMICFSLKILDFQLVFLAASTMSWLSAVTGKAEDFLNKLDRSAAEAFHVEHETGGSPVSVSQPQTSKEQLFISRDARGQLPPSQSVPSRLVELQAQADRPTKGLGKSGGVVAPKGGHQSSITTNKPVNPKKSDSDEALFNFLNSKSPAEERKKLGTPVSSRQHSRQSSTSSLRGGAAKAPEVSSDVGSNATGNLENLKFSENSTTEKFSIVVRCRSAADCQRESPTNSNASADLEALADAMQESPVASDDNGHEADIHESSDTRLSSLELENRLLRNEIASLNQEMASVIQRAKDSQTELVKTKEKMAEYMNSASLHDQLVRELQARETDLQEALRAKDSQLAVLRVRLEESDRVITEHKRETENLQTERDRILKDQSSVSGMHSQTLDTMRHKLLEMENARTREQQTHKKYQQETSERQGRLEQEQMALADALTSAEKKLAEEKGKASEAYSQLKTVKATLDATRLEMAEYKEKASRILQSKERLIASLREGSGVSGITEGVSSLEYDSMKQERDMMREELQQSKMTLDHLRMEIQDLEVQLQQESDTAQDTIRSLETSLAEEKHRRQDVEQELLSQKQELQYAIDELHRHKVAFQTRISDREAEIERLRNQLTTKSISSTSESELESRVRALTESLIQKQTILEALSTEKNSLILQLERLGQQYRDVENSLMRSTIASVNTDHDDDVRQRLPTFMREGAADTEVTRRMKHYVNTIDKFSIRLGVFLRRYPIARVFVIVYMALLHLWVMIVLMTYQPEIHGKDHLPDHR</sequence>
<proteinExistence type="predicted"/>
<dbReference type="EMBL" id="PZQS01000008">
    <property type="protein sequence ID" value="PVD26744.1"/>
    <property type="molecule type" value="Genomic_DNA"/>
</dbReference>
<evidence type="ECO:0000256" key="5">
    <source>
        <dbReference type="ARBA" id="ARBA00023054"/>
    </source>
</evidence>
<feature type="compositionally biased region" description="Basic and acidic residues" evidence="8">
    <location>
        <begin position="250"/>
        <end position="262"/>
    </location>
</feature>
<evidence type="ECO:0000313" key="11">
    <source>
        <dbReference type="EMBL" id="PVD26744.1"/>
    </source>
</evidence>
<organism evidence="11 12">
    <name type="scientific">Pomacea canaliculata</name>
    <name type="common">Golden apple snail</name>
    <dbReference type="NCBI Taxonomy" id="400727"/>
    <lineage>
        <taxon>Eukaryota</taxon>
        <taxon>Metazoa</taxon>
        <taxon>Spiralia</taxon>
        <taxon>Lophotrochozoa</taxon>
        <taxon>Mollusca</taxon>
        <taxon>Gastropoda</taxon>
        <taxon>Caenogastropoda</taxon>
        <taxon>Architaenioglossa</taxon>
        <taxon>Ampullarioidea</taxon>
        <taxon>Ampullariidae</taxon>
        <taxon>Pomacea</taxon>
    </lineage>
</organism>
<dbReference type="InterPro" id="IPR019177">
    <property type="entry name" value="Golgin_subfamily_A_member_5"/>
</dbReference>
<dbReference type="PANTHER" id="PTHR13815:SF7">
    <property type="entry name" value="GOLGIN SUBFAMILY A MEMBER 5"/>
    <property type="match status" value="1"/>
</dbReference>
<evidence type="ECO:0000256" key="1">
    <source>
        <dbReference type="ARBA" id="ARBA00004409"/>
    </source>
</evidence>